<organism evidence="2 3">
    <name type="scientific">Billgrantia endophytica</name>
    <dbReference type="NCBI Taxonomy" id="2033802"/>
    <lineage>
        <taxon>Bacteria</taxon>
        <taxon>Pseudomonadati</taxon>
        <taxon>Pseudomonadota</taxon>
        <taxon>Gammaproteobacteria</taxon>
        <taxon>Oceanospirillales</taxon>
        <taxon>Halomonadaceae</taxon>
        <taxon>Billgrantia</taxon>
    </lineage>
</organism>
<feature type="signal peptide" evidence="1">
    <location>
        <begin position="1"/>
        <end position="33"/>
    </location>
</feature>
<dbReference type="Proteomes" id="UP000235803">
    <property type="component" value="Unassembled WGS sequence"/>
</dbReference>
<name>A0A2N7U4F9_9GAMM</name>
<feature type="chain" id="PRO_5014860216" evidence="1">
    <location>
        <begin position="34"/>
        <end position="208"/>
    </location>
</feature>
<dbReference type="OrthoDB" id="5323736at2"/>
<evidence type="ECO:0000256" key="1">
    <source>
        <dbReference type="SAM" id="SignalP"/>
    </source>
</evidence>
<sequence length="208" mass="22072">MSTNIRKVAIMKKNYLGLIVGFMVLIFGASALAQDGDEEQEGRPVVPAIVAIEELESEGVQAEFDAVADTDESAPRQPASPLTEMWVFAVYSSDCGDWEIFPSPGTLSTSCGHGGASLRAAVLEVGYGSNPIAWYQGGQLPSSANYETELWCDQGGGVLAPCSPGQTVAAFLRYYNLDGSSVSGIFAYQNTSTNSPWNTLSTSINILP</sequence>
<reference evidence="2 3" key="1">
    <citation type="submission" date="2018-01" db="EMBL/GenBank/DDBJ databases">
        <title>Halomonas endophytica sp. nov., isolated from storage liquid in the stems of Populus euphratica.</title>
        <authorList>
            <person name="Chen C."/>
        </authorList>
    </citation>
    <scope>NUCLEOTIDE SEQUENCE [LARGE SCALE GENOMIC DNA]</scope>
    <source>
        <strain evidence="2 3">MC28</strain>
    </source>
</reference>
<evidence type="ECO:0000313" key="3">
    <source>
        <dbReference type="Proteomes" id="UP000235803"/>
    </source>
</evidence>
<keyword evidence="3" id="KW-1185">Reference proteome</keyword>
<protein>
    <submittedName>
        <fullName evidence="2">DUF4879 domain-containing protein</fullName>
    </submittedName>
</protein>
<evidence type="ECO:0000313" key="2">
    <source>
        <dbReference type="EMBL" id="PMR75321.1"/>
    </source>
</evidence>
<keyword evidence="1" id="KW-0732">Signal</keyword>
<dbReference type="AlphaFoldDB" id="A0A2N7U4F9"/>
<accession>A0A2N7U4F9</accession>
<gene>
    <name evidence="2" type="ORF">C1H69_10390</name>
</gene>
<dbReference type="InterPro" id="IPR032624">
    <property type="entry name" value="DUF4879"/>
</dbReference>
<comment type="caution">
    <text evidence="2">The sequence shown here is derived from an EMBL/GenBank/DDBJ whole genome shotgun (WGS) entry which is preliminary data.</text>
</comment>
<proteinExistence type="predicted"/>
<dbReference type="EMBL" id="PNRF01000020">
    <property type="protein sequence ID" value="PMR75321.1"/>
    <property type="molecule type" value="Genomic_DNA"/>
</dbReference>
<dbReference type="Pfam" id="PF16219">
    <property type="entry name" value="DUF4879"/>
    <property type="match status" value="1"/>
</dbReference>